<organism evidence="5 6">
    <name type="scientific">Winogradskyella flava</name>
    <dbReference type="NCBI Taxonomy" id="1884876"/>
    <lineage>
        <taxon>Bacteria</taxon>
        <taxon>Pseudomonadati</taxon>
        <taxon>Bacteroidota</taxon>
        <taxon>Flavobacteriia</taxon>
        <taxon>Flavobacteriales</taxon>
        <taxon>Flavobacteriaceae</taxon>
        <taxon>Winogradskyella</taxon>
    </lineage>
</organism>
<proteinExistence type="predicted"/>
<evidence type="ECO:0000256" key="1">
    <source>
        <dbReference type="ARBA" id="ARBA00022729"/>
    </source>
</evidence>
<dbReference type="Pfam" id="PF18962">
    <property type="entry name" value="Por_Secre_tail"/>
    <property type="match status" value="1"/>
</dbReference>
<comment type="caution">
    <text evidence="5">The sequence shown here is derived from an EMBL/GenBank/DDBJ whole genome shotgun (WGS) entry which is preliminary data.</text>
</comment>
<dbReference type="EMBL" id="JACLCP010000001">
    <property type="protein sequence ID" value="MBC2844686.1"/>
    <property type="molecule type" value="Genomic_DNA"/>
</dbReference>
<reference evidence="5" key="1">
    <citation type="submission" date="2020-08" db="EMBL/GenBank/DDBJ databases">
        <title>Winogradskyella ouciana sp. nov., isolated from the hadal seawater of the Mariana Trench.</title>
        <authorList>
            <person name="He X."/>
        </authorList>
    </citation>
    <scope>NUCLEOTIDE SEQUENCE [LARGE SCALE GENOMIC DNA]</scope>
    <source>
        <strain evidence="5">KCTC 52348</strain>
    </source>
</reference>
<evidence type="ECO:0000259" key="4">
    <source>
        <dbReference type="Pfam" id="PF24208"/>
    </source>
</evidence>
<feature type="domain" description="Endo-acting ulvan lyase beta-trefoil" evidence="4">
    <location>
        <begin position="598"/>
        <end position="717"/>
    </location>
</feature>
<dbReference type="RefSeq" id="WP_185788340.1">
    <property type="nucleotide sequence ID" value="NZ_JACLCP010000001.1"/>
</dbReference>
<dbReference type="InterPro" id="IPR035992">
    <property type="entry name" value="Ricin_B-like_lectins"/>
</dbReference>
<dbReference type="InterPro" id="IPR026444">
    <property type="entry name" value="Secre_tail"/>
</dbReference>
<dbReference type="InterPro" id="IPR057036">
    <property type="entry name" value="Beta-tre_PLH30"/>
</dbReference>
<keyword evidence="2" id="KW-0812">Transmembrane</keyword>
<dbReference type="InterPro" id="IPR013783">
    <property type="entry name" value="Ig-like_fold"/>
</dbReference>
<keyword evidence="1" id="KW-0732">Signal</keyword>
<dbReference type="Pfam" id="PF24208">
    <property type="entry name" value="Beta-tre_PLH30"/>
    <property type="match status" value="1"/>
</dbReference>
<evidence type="ECO:0000313" key="5">
    <source>
        <dbReference type="EMBL" id="MBC2844686.1"/>
    </source>
</evidence>
<feature type="domain" description="Secretion system C-terminal sorting" evidence="3">
    <location>
        <begin position="738"/>
        <end position="810"/>
    </location>
</feature>
<dbReference type="AlphaFoldDB" id="A0A842IS94"/>
<dbReference type="Pfam" id="PF15892">
    <property type="entry name" value="BNR_4"/>
    <property type="match status" value="1"/>
</dbReference>
<name>A0A842IS94_9FLAO</name>
<keyword evidence="6" id="KW-1185">Reference proteome</keyword>
<evidence type="ECO:0000259" key="3">
    <source>
        <dbReference type="Pfam" id="PF18962"/>
    </source>
</evidence>
<feature type="transmembrane region" description="Helical" evidence="2">
    <location>
        <begin position="12"/>
        <end position="32"/>
    </location>
</feature>
<dbReference type="Proteomes" id="UP000533900">
    <property type="component" value="Unassembled WGS sequence"/>
</dbReference>
<dbReference type="NCBIfam" id="TIGR04183">
    <property type="entry name" value="Por_Secre_tail"/>
    <property type="match status" value="1"/>
</dbReference>
<accession>A0A842IS94</accession>
<evidence type="ECO:0000313" key="6">
    <source>
        <dbReference type="Proteomes" id="UP000533900"/>
    </source>
</evidence>
<gene>
    <name evidence="5" type="ORF">H7F21_06235</name>
</gene>
<keyword evidence="2" id="KW-1133">Transmembrane helix</keyword>
<dbReference type="Gene3D" id="2.80.10.50">
    <property type="match status" value="1"/>
</dbReference>
<evidence type="ECO:0000256" key="2">
    <source>
        <dbReference type="SAM" id="Phobius"/>
    </source>
</evidence>
<protein>
    <submittedName>
        <fullName evidence="5">BNR-4 repeat-containing protein</fullName>
    </submittedName>
</protein>
<keyword evidence="2" id="KW-0472">Membrane</keyword>
<dbReference type="SUPFAM" id="SSF50370">
    <property type="entry name" value="Ricin B-like lectins"/>
    <property type="match status" value="1"/>
</dbReference>
<dbReference type="Pfam" id="PF17957">
    <property type="entry name" value="Big_7"/>
    <property type="match status" value="1"/>
</dbReference>
<sequence length="811" mass="90871">MKEKYFKTSWSIKYVCLLLLFTTYFISGQVVLENEVEITDIALHFDGVQVNDESAPNSTTGYDYKFGPQISAHGDCITTYNEYVFMTWYKGGKANRNMMLTRYNTITGTVATIEFPHKHTGWRNIWYIGESHNTIGVGVSPLDGTIHLLFDMHAYTNTRPSDGSLSDDYFRYSYSIANAASVPDTEFTLDKFVQNTNGGYKHLSLNGVEIYGAFSEFTYPQFFLNNQGDLFFSMRKGSSSNGGYHFAKYDAATSTWSDFIKFADKNASNFGQDYNWGMYGRLKYVGGKIRIGFQRRSGNNTDKYQYQNGVYYAYADDQSGATNWKNHEGTSITLPLRNADEIKVMEPGDYVQTTQTNQVYIVQGFDWTVTENGDEHIISRVRDDEFNVTKNLHTYRPAGVTDFITTESFSGAEAIYTAGNDIFLIGLTNGRVRIQKAAGGTNNFTTVYQPTTGRTFRHGRVYIADGKLYYYLMESGHSDDTRPLYLQIIDLDIIQEPFRVSLTSPFNDETYDLGETIPISADAVDENGSISKVAFLLNGALFGEDTTAPYTLDWTPDTEGAYDIQAVAYNANNETVTSNEITVNIEIDDPTDLSGDIYRLKNFVTGKYLMSDGSAVVTSDTGDGVVSEWEFIASGSGDYYNIDNGDRGILRFTGGSAGTMINTNFTPPRVDVDKIWTVIPNADGTYTFETRNLNRYLYHHADGTIIHSSGNDDRAKWFVESTTLSTPEVDVDPFSVMVFPNPANDKFTIALKGFNNATVTIYDILGKTVYTNAITSGAIEINTDNRFKSGIYILRVIGDNQRIYNSKIVIE</sequence>
<dbReference type="Gene3D" id="2.60.40.10">
    <property type="entry name" value="Immunoglobulins"/>
    <property type="match status" value="1"/>
</dbReference>